<comment type="caution">
    <text evidence="9">The sequence shown here is derived from an EMBL/GenBank/DDBJ whole genome shotgun (WGS) entry which is preliminary data.</text>
</comment>
<evidence type="ECO:0000256" key="1">
    <source>
        <dbReference type="ARBA" id="ARBA00008136"/>
    </source>
</evidence>
<evidence type="ECO:0000256" key="6">
    <source>
        <dbReference type="ARBA" id="ARBA00023125"/>
    </source>
</evidence>
<dbReference type="InterPro" id="IPR003738">
    <property type="entry name" value="SRAP"/>
</dbReference>
<evidence type="ECO:0000256" key="3">
    <source>
        <dbReference type="ARBA" id="ARBA00022763"/>
    </source>
</evidence>
<keyword evidence="3" id="KW-0227">DNA damage</keyword>
<feature type="compositionally biased region" description="Basic residues" evidence="8">
    <location>
        <begin position="370"/>
        <end position="382"/>
    </location>
</feature>
<reference evidence="9 10" key="1">
    <citation type="journal article" date="2021" name="Sci. Rep.">
        <title>The genome of the diatom Chaetoceros tenuissimus carries an ancient integrated fragment of an extant virus.</title>
        <authorList>
            <person name="Hongo Y."/>
            <person name="Kimura K."/>
            <person name="Takaki Y."/>
            <person name="Yoshida Y."/>
            <person name="Baba S."/>
            <person name="Kobayashi G."/>
            <person name="Nagasaki K."/>
            <person name="Hano T."/>
            <person name="Tomaru Y."/>
        </authorList>
    </citation>
    <scope>NUCLEOTIDE SEQUENCE [LARGE SCALE GENOMIC DNA]</scope>
    <source>
        <strain evidence="9 10">NIES-3715</strain>
    </source>
</reference>
<evidence type="ECO:0000256" key="5">
    <source>
        <dbReference type="ARBA" id="ARBA00023124"/>
    </source>
</evidence>
<keyword evidence="2" id="KW-0645">Protease</keyword>
<evidence type="ECO:0008006" key="11">
    <source>
        <dbReference type="Google" id="ProtNLM"/>
    </source>
</evidence>
<dbReference type="PANTHER" id="PTHR13604">
    <property type="entry name" value="DC12-RELATED"/>
    <property type="match status" value="1"/>
</dbReference>
<evidence type="ECO:0000256" key="2">
    <source>
        <dbReference type="ARBA" id="ARBA00022670"/>
    </source>
</evidence>
<dbReference type="Pfam" id="PF02586">
    <property type="entry name" value="SRAP"/>
    <property type="match status" value="1"/>
</dbReference>
<name>A0AAD3H2W4_9STRA</name>
<evidence type="ECO:0000256" key="7">
    <source>
        <dbReference type="ARBA" id="ARBA00023239"/>
    </source>
</evidence>
<dbReference type="Proteomes" id="UP001054902">
    <property type="component" value="Unassembled WGS sequence"/>
</dbReference>
<proteinExistence type="inferred from homology"/>
<evidence type="ECO:0000256" key="8">
    <source>
        <dbReference type="SAM" id="MobiDB-lite"/>
    </source>
</evidence>
<sequence length="394" mass="43538">MCGRAAQTANTVALAANILQQHANQNDYQISPGADAQHDRYNLAPGGESVIFHAVNQNSSTEASDNDASTKTITSSSKIWGLCPKNGTINHPLEEGPGKHFSNLMYNARSDTLYEKRTFSKLAQESQTCLWPIDGYYEWKQDEGNVLSNSKGKQPYFVKSGKTDVPLFLVGLWNRVKTGRKVTVPVSDSGKCDIMQEQDEFIETFTLITTEACSSLSWMHHRQPIMIYNLDLAIEWLFNPSNTVLQKMRQEASGLSQELAKGDKEKNIKGEIQWYPVTKSMSKLGYKSKDCMEPVKIEKIASVKSFFTAGGAKPKSSTKRSSSSAKMDDGNGKSESSSSPKKMKSEVKKGVTAFFSPRDKATSASSPKKTSIRKSPVKKVVPKKGSIQTFFKKA</sequence>
<dbReference type="GO" id="GO:0006508">
    <property type="term" value="P:proteolysis"/>
    <property type="evidence" value="ECO:0007669"/>
    <property type="project" value="UniProtKB-KW"/>
</dbReference>
<keyword evidence="7" id="KW-0456">Lyase</keyword>
<dbReference type="InterPro" id="IPR036590">
    <property type="entry name" value="SRAP-like"/>
</dbReference>
<dbReference type="GO" id="GO:0003697">
    <property type="term" value="F:single-stranded DNA binding"/>
    <property type="evidence" value="ECO:0007669"/>
    <property type="project" value="InterPro"/>
</dbReference>
<keyword evidence="5" id="KW-0190">Covalent protein-DNA linkage</keyword>
<dbReference type="GO" id="GO:0106300">
    <property type="term" value="P:protein-DNA covalent cross-linking repair"/>
    <property type="evidence" value="ECO:0007669"/>
    <property type="project" value="InterPro"/>
</dbReference>
<protein>
    <recommendedName>
        <fullName evidence="11">Embryonic stem cell-specific 5-hydroxymethylcytosine-binding protein</fullName>
    </recommendedName>
</protein>
<comment type="similarity">
    <text evidence="1">Belongs to the SOS response-associated peptidase family.</text>
</comment>
<dbReference type="GO" id="GO:0008233">
    <property type="term" value="F:peptidase activity"/>
    <property type="evidence" value="ECO:0007669"/>
    <property type="project" value="UniProtKB-KW"/>
</dbReference>
<feature type="region of interest" description="Disordered" evidence="8">
    <location>
        <begin position="310"/>
        <end position="394"/>
    </location>
</feature>
<evidence type="ECO:0000313" key="10">
    <source>
        <dbReference type="Proteomes" id="UP001054902"/>
    </source>
</evidence>
<gene>
    <name evidence="9" type="ORF">CTEN210_04390</name>
</gene>
<dbReference type="EMBL" id="BLLK01000025">
    <property type="protein sequence ID" value="GFH47914.1"/>
    <property type="molecule type" value="Genomic_DNA"/>
</dbReference>
<dbReference type="Gene3D" id="3.90.1680.10">
    <property type="entry name" value="SOS response associated peptidase-like"/>
    <property type="match status" value="1"/>
</dbReference>
<evidence type="ECO:0000256" key="4">
    <source>
        <dbReference type="ARBA" id="ARBA00022801"/>
    </source>
</evidence>
<dbReference type="AlphaFoldDB" id="A0AAD3H2W4"/>
<accession>A0AAD3H2W4</accession>
<organism evidence="9 10">
    <name type="scientific">Chaetoceros tenuissimus</name>
    <dbReference type="NCBI Taxonomy" id="426638"/>
    <lineage>
        <taxon>Eukaryota</taxon>
        <taxon>Sar</taxon>
        <taxon>Stramenopiles</taxon>
        <taxon>Ochrophyta</taxon>
        <taxon>Bacillariophyta</taxon>
        <taxon>Coscinodiscophyceae</taxon>
        <taxon>Chaetocerotophycidae</taxon>
        <taxon>Chaetocerotales</taxon>
        <taxon>Chaetocerotaceae</taxon>
        <taxon>Chaetoceros</taxon>
    </lineage>
</organism>
<keyword evidence="10" id="KW-1185">Reference proteome</keyword>
<keyword evidence="6" id="KW-0238">DNA-binding</keyword>
<dbReference type="PANTHER" id="PTHR13604:SF0">
    <property type="entry name" value="ABASIC SITE PROCESSING PROTEIN HMCES"/>
    <property type="match status" value="1"/>
</dbReference>
<keyword evidence="4" id="KW-0378">Hydrolase</keyword>
<dbReference type="SUPFAM" id="SSF143081">
    <property type="entry name" value="BB1717-like"/>
    <property type="match status" value="1"/>
</dbReference>
<evidence type="ECO:0000313" key="9">
    <source>
        <dbReference type="EMBL" id="GFH47914.1"/>
    </source>
</evidence>
<dbReference type="GO" id="GO:0016829">
    <property type="term" value="F:lyase activity"/>
    <property type="evidence" value="ECO:0007669"/>
    <property type="project" value="UniProtKB-KW"/>
</dbReference>
<feature type="compositionally biased region" description="Low complexity" evidence="8">
    <location>
        <begin position="313"/>
        <end position="325"/>
    </location>
</feature>